<protein>
    <recommendedName>
        <fullName evidence="3">Surface layer protein A domain-containing protein</fullName>
    </recommendedName>
</protein>
<accession>A0AAU9CXL6</accession>
<dbReference type="KEGG" id="xap:XA3_11800"/>
<evidence type="ECO:0000313" key="2">
    <source>
        <dbReference type="Proteomes" id="UP001321861"/>
    </source>
</evidence>
<gene>
    <name evidence="1" type="ORF">XA3_11800</name>
</gene>
<dbReference type="RefSeq" id="WP_317634574.1">
    <property type="nucleotide sequence ID" value="NZ_AP026802.1"/>
</dbReference>
<dbReference type="AlphaFoldDB" id="A0AAU9CXL6"/>
<reference evidence="1 2" key="1">
    <citation type="journal article" date="2023" name="Microbiol. Spectr.">
        <title>Symbiosis of Carpenter Bees with Uncharacterized Lactic Acid Bacteria Showing NAD Auxotrophy.</title>
        <authorList>
            <person name="Kawasaki S."/>
            <person name="Ozawa K."/>
            <person name="Mori T."/>
            <person name="Yamamoto A."/>
            <person name="Ito M."/>
            <person name="Ohkuma M."/>
            <person name="Sakamoto M."/>
            <person name="Matsutani M."/>
        </authorList>
    </citation>
    <scope>NUCLEOTIDE SEQUENCE [LARGE SCALE GENOMIC DNA]</scope>
    <source>
        <strain evidence="1 2">XA3</strain>
    </source>
</reference>
<evidence type="ECO:0000313" key="1">
    <source>
        <dbReference type="EMBL" id="BDR58739.1"/>
    </source>
</evidence>
<dbReference type="EMBL" id="AP026802">
    <property type="protein sequence ID" value="BDR58739.1"/>
    <property type="molecule type" value="Genomic_DNA"/>
</dbReference>
<organism evidence="1 2">
    <name type="scientific">Xylocopilactobacillus apicola</name>
    <dbReference type="NCBI Taxonomy" id="2932184"/>
    <lineage>
        <taxon>Bacteria</taxon>
        <taxon>Bacillati</taxon>
        <taxon>Bacillota</taxon>
        <taxon>Bacilli</taxon>
        <taxon>Lactobacillales</taxon>
        <taxon>Lactobacillaceae</taxon>
        <taxon>Xylocopilactobacillus</taxon>
    </lineage>
</organism>
<name>A0AAU9CXL6_9LACO</name>
<proteinExistence type="predicted"/>
<keyword evidence="2" id="KW-1185">Reference proteome</keyword>
<evidence type="ECO:0008006" key="3">
    <source>
        <dbReference type="Google" id="ProtNLM"/>
    </source>
</evidence>
<dbReference type="Proteomes" id="UP001321861">
    <property type="component" value="Chromosome"/>
</dbReference>
<sequence length="224" mass="24896">MDTEQEKNQMDNLMNNDNMGVVEPASIAETPEAVGNVMPQDGLTEPVMPMETPEGLPQESAVAPAPIAENMSTFNSLARTVDRNIITIYTTPGYGVNAVNRNGDIIPGSNQKLKNGTRVRATRVYLINGKPAYYIGSEYSGWFVYQAYTDQVNGIQINYVPGYGVNAVDHNGDRSLNSKETFFTDSMWRFYYSEVKRINGSLHYKVGADKYIPSYYTYGGGYAF</sequence>